<dbReference type="EMBL" id="AM114193">
    <property type="protein sequence ID" value="CAJ36233.1"/>
    <property type="molecule type" value="Genomic_DNA"/>
</dbReference>
<dbReference type="Proteomes" id="UP000000663">
    <property type="component" value="Chromosome"/>
</dbReference>
<dbReference type="KEGG" id="rci:RCIX877"/>
<dbReference type="InterPro" id="IPR011990">
    <property type="entry name" value="TPR-like_helical_dom_sf"/>
</dbReference>
<sequence length="222" mass="26178">MGILDFLSRRAEKPLPIGLEQVYDASIRDEPEPRMLAHNRRLADAIQDFQDHEDNPRPQEIFTFEDERRLQPDYHVPYYWCASYYMKKRNYELAKDILRSGIEKCRGKSALCRRLAECYFCTGDLEKSIYWFCTAIMAGDQTDFNPYLFIGYMCDAYGLKNEAYWARRRARGISYTMSFAVLEYVHSDRDKIMTFALEKKTEKAVKMLQAFYLHASKTLGDL</sequence>
<dbReference type="SUPFAM" id="SSF48452">
    <property type="entry name" value="TPR-like"/>
    <property type="match status" value="1"/>
</dbReference>
<protein>
    <recommendedName>
        <fullName evidence="3">Tetratricopeptide repeat protein</fullName>
    </recommendedName>
</protein>
<gene>
    <name evidence="1" type="ORF">RCIX877</name>
</gene>
<dbReference type="AlphaFoldDB" id="Q0W5W0"/>
<evidence type="ECO:0000313" key="1">
    <source>
        <dbReference type="EMBL" id="CAJ36233.1"/>
    </source>
</evidence>
<dbReference type="OrthoDB" id="147014at2157"/>
<organism evidence="1 2">
    <name type="scientific">Methanocella arvoryzae (strain DSM 22066 / NBRC 105507 / MRE50)</name>
    <dbReference type="NCBI Taxonomy" id="351160"/>
    <lineage>
        <taxon>Archaea</taxon>
        <taxon>Methanobacteriati</taxon>
        <taxon>Methanobacteriota</taxon>
        <taxon>Stenosarchaea group</taxon>
        <taxon>Methanomicrobia</taxon>
        <taxon>Methanocellales</taxon>
        <taxon>Methanocellaceae</taxon>
        <taxon>Methanocella</taxon>
    </lineage>
</organism>
<dbReference type="Gene3D" id="1.25.40.10">
    <property type="entry name" value="Tetratricopeptide repeat domain"/>
    <property type="match status" value="1"/>
</dbReference>
<name>Q0W5W0_METAR</name>
<evidence type="ECO:0000313" key="2">
    <source>
        <dbReference type="Proteomes" id="UP000000663"/>
    </source>
</evidence>
<dbReference type="RefSeq" id="WP_012036285.1">
    <property type="nucleotide sequence ID" value="NC_009464.1"/>
</dbReference>
<dbReference type="eggNOG" id="arCOG12584">
    <property type="taxonomic scope" value="Archaea"/>
</dbReference>
<proteinExistence type="predicted"/>
<reference evidence="1 2" key="1">
    <citation type="journal article" date="2006" name="Science">
        <title>Genome of rice cluster I archaea -- the key methane producers in the rice rhizosphere.</title>
        <authorList>
            <person name="Erkel C."/>
            <person name="Kube M."/>
            <person name="Reinhardt R."/>
            <person name="Liesack W."/>
        </authorList>
    </citation>
    <scope>NUCLEOTIDE SEQUENCE [LARGE SCALE GENOMIC DNA]</scope>
    <source>
        <strain evidence="2">DSM 22066 / NBRC 105507 / MRE50</strain>
    </source>
</reference>
<evidence type="ECO:0008006" key="3">
    <source>
        <dbReference type="Google" id="ProtNLM"/>
    </source>
</evidence>
<dbReference type="STRING" id="351160.RCIX877"/>
<accession>Q0W5W0</accession>
<keyword evidence="2" id="KW-1185">Reference proteome</keyword>
<dbReference type="GeneID" id="5143245"/>